<comment type="subcellular location">
    <subcellularLocation>
        <location evidence="1">Cell membrane</location>
        <topology evidence="1">Multi-pass membrane protein</topology>
    </subcellularLocation>
</comment>
<feature type="transmembrane region" description="Helical" evidence="6">
    <location>
        <begin position="144"/>
        <end position="168"/>
    </location>
</feature>
<keyword evidence="2" id="KW-1003">Cell membrane</keyword>
<accession>A0A917ZMZ2</accession>
<dbReference type="InterPro" id="IPR001123">
    <property type="entry name" value="LeuE-type"/>
</dbReference>
<dbReference type="PIRSF" id="PIRSF006324">
    <property type="entry name" value="LeuE"/>
    <property type="match status" value="1"/>
</dbReference>
<evidence type="ECO:0000313" key="7">
    <source>
        <dbReference type="EMBL" id="GGO87609.1"/>
    </source>
</evidence>
<keyword evidence="3 6" id="KW-0812">Transmembrane</keyword>
<sequence>MTEWMLFAGISLLGAMLPGANMAIVLRNTLNGGLRSGFVTAAGLATALLIHASLSLVGIAALISQSPALFGAIRWLGGAYLLYMGVVYLLSSRKKSPDAVSDVRTGGRNAFAEGLLISLFNPKVLLFFLAMFSQVLEQDLSQAWLALYGLTPVTVEFCWLALVVVLLTRPPVQAWLSRVRHRIEGTVGVALMALGIKVGLG</sequence>
<comment type="caution">
    <text evidence="7">The sequence shown here is derived from an EMBL/GenBank/DDBJ whole genome shotgun (WGS) entry which is preliminary data.</text>
</comment>
<dbReference type="RefSeq" id="WP_188862523.1">
    <property type="nucleotide sequence ID" value="NZ_BMLT01000013.1"/>
</dbReference>
<dbReference type="Pfam" id="PF01810">
    <property type="entry name" value="LysE"/>
    <property type="match status" value="1"/>
</dbReference>
<feature type="transmembrane region" description="Helical" evidence="6">
    <location>
        <begin position="110"/>
        <end position="132"/>
    </location>
</feature>
<protein>
    <submittedName>
        <fullName evidence="7">Amino acid efflux permease RhtB family protein</fullName>
    </submittedName>
</protein>
<gene>
    <name evidence="7" type="ORF">GCM10011348_41200</name>
</gene>
<reference evidence="7 8" key="1">
    <citation type="journal article" date="2014" name="Int. J. Syst. Evol. Microbiol.">
        <title>Complete genome sequence of Corynebacterium casei LMG S-19264T (=DSM 44701T), isolated from a smear-ripened cheese.</title>
        <authorList>
            <consortium name="US DOE Joint Genome Institute (JGI-PGF)"/>
            <person name="Walter F."/>
            <person name="Albersmeier A."/>
            <person name="Kalinowski J."/>
            <person name="Ruckert C."/>
        </authorList>
    </citation>
    <scope>NUCLEOTIDE SEQUENCE [LARGE SCALE GENOMIC DNA]</scope>
    <source>
        <strain evidence="7 8">CGMCC 1.7286</strain>
    </source>
</reference>
<feature type="transmembrane region" description="Helical" evidence="6">
    <location>
        <begin position="6"/>
        <end position="26"/>
    </location>
</feature>
<keyword evidence="8" id="KW-1185">Reference proteome</keyword>
<evidence type="ECO:0000256" key="6">
    <source>
        <dbReference type="SAM" id="Phobius"/>
    </source>
</evidence>
<name>A0A917ZMZ2_9GAMM</name>
<organism evidence="7 8">
    <name type="scientific">Marinobacterium nitratireducens</name>
    <dbReference type="NCBI Taxonomy" id="518897"/>
    <lineage>
        <taxon>Bacteria</taxon>
        <taxon>Pseudomonadati</taxon>
        <taxon>Pseudomonadota</taxon>
        <taxon>Gammaproteobacteria</taxon>
        <taxon>Oceanospirillales</taxon>
        <taxon>Oceanospirillaceae</taxon>
        <taxon>Marinobacterium</taxon>
    </lineage>
</organism>
<dbReference type="Proteomes" id="UP000599578">
    <property type="component" value="Unassembled WGS sequence"/>
</dbReference>
<dbReference type="PANTHER" id="PTHR30086">
    <property type="entry name" value="ARGININE EXPORTER PROTEIN ARGO"/>
    <property type="match status" value="1"/>
</dbReference>
<feature type="transmembrane region" description="Helical" evidence="6">
    <location>
        <begin position="69"/>
        <end position="90"/>
    </location>
</feature>
<evidence type="ECO:0000256" key="4">
    <source>
        <dbReference type="ARBA" id="ARBA00022989"/>
    </source>
</evidence>
<proteinExistence type="predicted"/>
<dbReference type="EMBL" id="BMLT01000013">
    <property type="protein sequence ID" value="GGO87609.1"/>
    <property type="molecule type" value="Genomic_DNA"/>
</dbReference>
<dbReference type="PANTHER" id="PTHR30086:SF16">
    <property type="entry name" value="AMINO ACID EFFLUX PERMEASE RHTB FAMILY"/>
    <property type="match status" value="1"/>
</dbReference>
<evidence type="ECO:0000256" key="2">
    <source>
        <dbReference type="ARBA" id="ARBA00022475"/>
    </source>
</evidence>
<keyword evidence="4 6" id="KW-1133">Transmembrane helix</keyword>
<keyword evidence="5 6" id="KW-0472">Membrane</keyword>
<dbReference type="AlphaFoldDB" id="A0A917ZMZ2"/>
<feature type="transmembrane region" description="Helical" evidence="6">
    <location>
        <begin position="38"/>
        <end position="63"/>
    </location>
</feature>
<dbReference type="GO" id="GO:0015171">
    <property type="term" value="F:amino acid transmembrane transporter activity"/>
    <property type="evidence" value="ECO:0007669"/>
    <property type="project" value="TreeGrafter"/>
</dbReference>
<evidence type="ECO:0000256" key="3">
    <source>
        <dbReference type="ARBA" id="ARBA00022692"/>
    </source>
</evidence>
<evidence type="ECO:0000313" key="8">
    <source>
        <dbReference type="Proteomes" id="UP000599578"/>
    </source>
</evidence>
<evidence type="ECO:0000256" key="5">
    <source>
        <dbReference type="ARBA" id="ARBA00023136"/>
    </source>
</evidence>
<dbReference type="GO" id="GO:0005886">
    <property type="term" value="C:plasma membrane"/>
    <property type="evidence" value="ECO:0007669"/>
    <property type="project" value="UniProtKB-SubCell"/>
</dbReference>
<evidence type="ECO:0000256" key="1">
    <source>
        <dbReference type="ARBA" id="ARBA00004651"/>
    </source>
</evidence>